<evidence type="ECO:0000313" key="3">
    <source>
        <dbReference type="EMBL" id="KAB1634563.1"/>
    </source>
</evidence>
<dbReference type="GeneID" id="98658866"/>
<feature type="domain" description="DUF4143" evidence="2">
    <location>
        <begin position="165"/>
        <end position="312"/>
    </location>
</feature>
<evidence type="ECO:0000259" key="1">
    <source>
        <dbReference type="Pfam" id="PF13173"/>
    </source>
</evidence>
<dbReference type="InterPro" id="IPR041682">
    <property type="entry name" value="AAA_14"/>
</dbReference>
<dbReference type="AlphaFoldDB" id="A0A6N6NLE7"/>
<accession>A0A6N6NLE7</accession>
<dbReference type="OrthoDB" id="9801684at2"/>
<dbReference type="GO" id="GO:0005524">
    <property type="term" value="F:ATP binding"/>
    <property type="evidence" value="ECO:0007669"/>
    <property type="project" value="UniProtKB-KW"/>
</dbReference>
<protein>
    <submittedName>
        <fullName evidence="3">ATP-binding protein</fullName>
    </submittedName>
</protein>
<dbReference type="InterPro" id="IPR025420">
    <property type="entry name" value="DUF4143"/>
</dbReference>
<dbReference type="PANTHER" id="PTHR33295">
    <property type="entry name" value="ATPASE"/>
    <property type="match status" value="1"/>
</dbReference>
<feature type="domain" description="AAA" evidence="1">
    <location>
        <begin position="37"/>
        <end position="113"/>
    </location>
</feature>
<comment type="caution">
    <text evidence="3">The sequence shown here is derived from an EMBL/GenBank/DDBJ whole genome shotgun (WGS) entry which is preliminary data.</text>
</comment>
<keyword evidence="3" id="KW-0067">ATP-binding</keyword>
<reference evidence="3 4" key="1">
    <citation type="submission" date="2019-09" db="EMBL/GenBank/DDBJ databases">
        <title>Whole genome shotgun sequencing (WGS) of Ellagibacter isourolithinifaciens DSM 104140(T) and Adlercreutzia muris DSM 29508(T).</title>
        <authorList>
            <person name="Stoll D.A."/>
            <person name="Danylec N."/>
            <person name="Huch M."/>
        </authorList>
    </citation>
    <scope>NUCLEOTIDE SEQUENCE [LARGE SCALE GENOMIC DNA]</scope>
    <source>
        <strain evidence="3 4">DSM 104140</strain>
    </source>
</reference>
<dbReference type="Pfam" id="PF13635">
    <property type="entry name" value="DUF4143"/>
    <property type="match status" value="1"/>
</dbReference>
<dbReference type="Proteomes" id="UP000468668">
    <property type="component" value="Unassembled WGS sequence"/>
</dbReference>
<gene>
    <name evidence="3" type="ORF">F8C90_10670</name>
</gene>
<feature type="non-terminal residue" evidence="3">
    <location>
        <position position="1"/>
    </location>
</feature>
<keyword evidence="3" id="KW-0547">Nucleotide-binding</keyword>
<organism evidence="3 4">
    <name type="scientific">Ellagibacter isourolithinifaciens</name>
    <dbReference type="NCBI Taxonomy" id="2137581"/>
    <lineage>
        <taxon>Bacteria</taxon>
        <taxon>Bacillati</taxon>
        <taxon>Actinomycetota</taxon>
        <taxon>Coriobacteriia</taxon>
        <taxon>Eggerthellales</taxon>
        <taxon>Eggerthellaceae</taxon>
        <taxon>Ellagibacter</taxon>
    </lineage>
</organism>
<dbReference type="SUPFAM" id="SSF52540">
    <property type="entry name" value="P-loop containing nucleoside triphosphate hydrolases"/>
    <property type="match status" value="1"/>
</dbReference>
<keyword evidence="4" id="KW-1185">Reference proteome</keyword>
<dbReference type="Pfam" id="PF13173">
    <property type="entry name" value="AAA_14"/>
    <property type="match status" value="1"/>
</dbReference>
<dbReference type="EMBL" id="WAJR01000056">
    <property type="protein sequence ID" value="KAB1634563.1"/>
    <property type="molecule type" value="Genomic_DNA"/>
</dbReference>
<dbReference type="InterPro" id="IPR027417">
    <property type="entry name" value="P-loop_NTPase"/>
</dbReference>
<evidence type="ECO:0000259" key="2">
    <source>
        <dbReference type="Pfam" id="PF13635"/>
    </source>
</evidence>
<name>A0A6N6NLE7_9ACTN</name>
<evidence type="ECO:0000313" key="4">
    <source>
        <dbReference type="Proteomes" id="UP000468668"/>
    </source>
</evidence>
<sequence>YPYAVIAFPRILTSAIKILGDNRFLLSTDREAAPYTNIRHAILGLPGTKYLFIDEVQNVSGFEKVINSYREEGDISIFITGSNSYLLSGELATKLTGRYIEIEMFTLSFAEYLEMKKFLGRTLSPTAQEFDEYLTYGGFPQTLEFTDAQAKADYIESVVAQIFDKDIREHSKVRNKEAFDRVLTYVINNFGAPTNLGNMEEHFRNVENIAIRRETIARYVDLLINAKILYKCERFDLKSRKSLRGDEKYYLADPGIYFARNTDARINYGPALENVLFVYLKTQGLRISVGRIGKLECDFIVRKREDYAYIQVSMTIADRNVEEREYRPFSKIKDAYPRYLFTLDPLLQKRDGVKHLNLLQFLEEQGEIL</sequence>
<dbReference type="PANTHER" id="PTHR33295:SF18">
    <property type="entry name" value="AAA+ ATPASE DOMAIN-CONTAINING PROTEIN"/>
    <property type="match status" value="1"/>
</dbReference>
<dbReference type="RefSeq" id="WP_158050489.1">
    <property type="nucleotide sequence ID" value="NZ_WAJR01000056.1"/>
</dbReference>
<proteinExistence type="predicted"/>